<dbReference type="AlphaFoldDB" id="A0A916U1A7"/>
<name>A0A916U1A7_9HYPH</name>
<keyword evidence="1" id="KW-0812">Transmembrane</keyword>
<evidence type="ECO:0000313" key="3">
    <source>
        <dbReference type="Proteomes" id="UP000637002"/>
    </source>
</evidence>
<proteinExistence type="predicted"/>
<evidence type="ECO:0000256" key="1">
    <source>
        <dbReference type="SAM" id="Phobius"/>
    </source>
</evidence>
<gene>
    <name evidence="2" type="ORF">GCM10010994_12700</name>
</gene>
<dbReference type="RefSeq" id="WP_188608298.1">
    <property type="nucleotide sequence ID" value="NZ_BMGG01000002.1"/>
</dbReference>
<dbReference type="InterPro" id="IPR011727">
    <property type="entry name" value="CHP02117"/>
</dbReference>
<accession>A0A916U1A7</accession>
<dbReference type="Pfam" id="PF09601">
    <property type="entry name" value="DUF2459"/>
    <property type="match status" value="1"/>
</dbReference>
<organism evidence="2 3">
    <name type="scientific">Chelatococcus reniformis</name>
    <dbReference type="NCBI Taxonomy" id="1494448"/>
    <lineage>
        <taxon>Bacteria</taxon>
        <taxon>Pseudomonadati</taxon>
        <taxon>Pseudomonadota</taxon>
        <taxon>Alphaproteobacteria</taxon>
        <taxon>Hyphomicrobiales</taxon>
        <taxon>Chelatococcaceae</taxon>
        <taxon>Chelatococcus</taxon>
    </lineage>
</organism>
<protein>
    <submittedName>
        <fullName evidence="2">Membrane protein</fullName>
    </submittedName>
</protein>
<keyword evidence="1" id="KW-1133">Transmembrane helix</keyword>
<evidence type="ECO:0000313" key="2">
    <source>
        <dbReference type="EMBL" id="GGC55254.1"/>
    </source>
</evidence>
<keyword evidence="1" id="KW-0472">Membrane</keyword>
<comment type="caution">
    <text evidence="2">The sequence shown here is derived from an EMBL/GenBank/DDBJ whole genome shotgun (WGS) entry which is preliminary data.</text>
</comment>
<feature type="transmembrane region" description="Helical" evidence="1">
    <location>
        <begin position="204"/>
        <end position="227"/>
    </location>
</feature>
<reference evidence="2" key="1">
    <citation type="journal article" date="2014" name="Int. J. Syst. Evol. Microbiol.">
        <title>Complete genome sequence of Corynebacterium casei LMG S-19264T (=DSM 44701T), isolated from a smear-ripened cheese.</title>
        <authorList>
            <consortium name="US DOE Joint Genome Institute (JGI-PGF)"/>
            <person name="Walter F."/>
            <person name="Albersmeier A."/>
            <person name="Kalinowski J."/>
            <person name="Ruckert C."/>
        </authorList>
    </citation>
    <scope>NUCLEOTIDE SEQUENCE</scope>
    <source>
        <strain evidence="2">CGMCC 1.12919</strain>
    </source>
</reference>
<reference evidence="2" key="2">
    <citation type="submission" date="2020-09" db="EMBL/GenBank/DDBJ databases">
        <authorList>
            <person name="Sun Q."/>
            <person name="Zhou Y."/>
        </authorList>
    </citation>
    <scope>NUCLEOTIDE SEQUENCE</scope>
    <source>
        <strain evidence="2">CGMCC 1.12919</strain>
    </source>
</reference>
<dbReference type="Proteomes" id="UP000637002">
    <property type="component" value="Unassembled WGS sequence"/>
</dbReference>
<keyword evidence="3" id="KW-1185">Reference proteome</keyword>
<sequence>MTLVRRLAAAAALVGAGLVFLGWLTSTPANPALYPAADERAVTIYVVGRAYHSGLLLPRAALLEAARHGAFPAVTAVATRFAAYSWIEVGWGEERFYRQVPSIDRLDWRLALSALLRPGNAAVLHVVGVGDDPRAAFPDDDLGALTLSAEGFLGLITELERSFGRDAQGQPLALGAGVYGPSLFFRATGTFNLFNVCNHWTARLVGAAGVPTAPLLAILPAGLALYLEQRAGMRRLPAIALRDRVEPTNR</sequence>
<dbReference type="EMBL" id="BMGG01000002">
    <property type="protein sequence ID" value="GGC55254.1"/>
    <property type="molecule type" value="Genomic_DNA"/>
</dbReference>